<protein>
    <submittedName>
        <fullName evidence="2">Uncharacterized protein</fullName>
    </submittedName>
</protein>
<dbReference type="Proteomes" id="UP000315217">
    <property type="component" value="Unassembled WGS sequence"/>
</dbReference>
<dbReference type="EMBL" id="VBAJ01000143">
    <property type="protein sequence ID" value="TMJ07904.1"/>
    <property type="molecule type" value="Genomic_DNA"/>
</dbReference>
<organism evidence="2 4">
    <name type="scientific">Candidatus Segetimicrobium genomatis</name>
    <dbReference type="NCBI Taxonomy" id="2569760"/>
    <lineage>
        <taxon>Bacteria</taxon>
        <taxon>Bacillati</taxon>
        <taxon>Candidatus Sysuimicrobiota</taxon>
        <taxon>Candidatus Sysuimicrobiia</taxon>
        <taxon>Candidatus Sysuimicrobiales</taxon>
        <taxon>Candidatus Segetimicrobiaceae</taxon>
        <taxon>Candidatus Segetimicrobium</taxon>
    </lineage>
</organism>
<evidence type="ECO:0000313" key="4">
    <source>
        <dbReference type="Proteomes" id="UP000318661"/>
    </source>
</evidence>
<dbReference type="EMBL" id="VBAI01000287">
    <property type="protein sequence ID" value="TMJ07109.1"/>
    <property type="molecule type" value="Genomic_DNA"/>
</dbReference>
<accession>A0A537LIQ1</accession>
<sequence>MSMKYQRWLQSLLDDVGRGDIGVGNVELSLPRLLFTLHKGHSTLDAWLPVSALADRTHVMGRLLDIVVRFNRDCWNSTQWKVEVLDHEAKHRERAVGGTVGSTR</sequence>
<comment type="caution">
    <text evidence="2">The sequence shown here is derived from an EMBL/GenBank/DDBJ whole genome shotgun (WGS) entry which is preliminary data.</text>
</comment>
<reference evidence="3 4" key="1">
    <citation type="journal article" date="2019" name="Nat. Microbiol.">
        <title>Mediterranean grassland soil C-N compound turnover is dependent on rainfall and depth, and is mediated by genomically divergent microorganisms.</title>
        <authorList>
            <person name="Diamond S."/>
            <person name="Andeer P.F."/>
            <person name="Li Z."/>
            <person name="Crits-Christoph A."/>
            <person name="Burstein D."/>
            <person name="Anantharaman K."/>
            <person name="Lane K.R."/>
            <person name="Thomas B.C."/>
            <person name="Pan C."/>
            <person name="Northen T.R."/>
            <person name="Banfield J.F."/>
        </authorList>
    </citation>
    <scope>NUCLEOTIDE SEQUENCE [LARGE SCALE GENOMIC DNA]</scope>
    <source>
        <strain evidence="1">NP_1</strain>
        <strain evidence="2">NP_2</strain>
    </source>
</reference>
<name>A0A537LIQ1_9BACT</name>
<gene>
    <name evidence="1" type="ORF">E6G98_13840</name>
    <name evidence="2" type="ORF">E6G99_05440</name>
</gene>
<proteinExistence type="predicted"/>
<evidence type="ECO:0000313" key="3">
    <source>
        <dbReference type="Proteomes" id="UP000315217"/>
    </source>
</evidence>
<evidence type="ECO:0000313" key="1">
    <source>
        <dbReference type="EMBL" id="TMJ07109.1"/>
    </source>
</evidence>
<dbReference type="AlphaFoldDB" id="A0A537LIQ1"/>
<dbReference type="Proteomes" id="UP000318661">
    <property type="component" value="Unassembled WGS sequence"/>
</dbReference>
<evidence type="ECO:0000313" key="2">
    <source>
        <dbReference type="EMBL" id="TMJ07904.1"/>
    </source>
</evidence>